<dbReference type="InterPro" id="IPR050151">
    <property type="entry name" value="Class-I_Pyr_Nuc-Dis_Oxidored"/>
</dbReference>
<feature type="binding site" evidence="5">
    <location>
        <begin position="189"/>
        <end position="196"/>
    </location>
    <ligand>
        <name>NAD(+)</name>
        <dbReference type="ChEBI" id="CHEBI:57540"/>
    </ligand>
</feature>
<feature type="disulfide bond" description="Redox-active" evidence="6">
    <location>
        <begin position="56"/>
        <end position="61"/>
    </location>
</feature>
<evidence type="ECO:0000313" key="10">
    <source>
        <dbReference type="Proteomes" id="UP000249516"/>
    </source>
</evidence>
<keyword evidence="3 5" id="KW-0274">FAD</keyword>
<comment type="caution">
    <text evidence="9">The sequence shown here is derived from an EMBL/GenBank/DDBJ whole genome shotgun (WGS) entry which is preliminary data.</text>
</comment>
<dbReference type="PIRSF" id="PIRSF000350">
    <property type="entry name" value="Mercury_reductase_MerA"/>
    <property type="match status" value="1"/>
</dbReference>
<name>A0A495A7M0_9MICC</name>
<keyword evidence="5" id="KW-0547">Nucleotide-binding</keyword>
<keyword evidence="10" id="KW-1185">Reference proteome</keyword>
<feature type="binding site" evidence="5">
    <location>
        <begin position="154"/>
        <end position="156"/>
    </location>
    <ligand>
        <name>FAD</name>
        <dbReference type="ChEBI" id="CHEBI:57692"/>
    </ligand>
</feature>
<dbReference type="GO" id="GO:0004148">
    <property type="term" value="F:dihydrolipoyl dehydrogenase (NADH) activity"/>
    <property type="evidence" value="ECO:0007669"/>
    <property type="project" value="TreeGrafter"/>
</dbReference>
<feature type="domain" description="Pyridine nucleotide-disulphide oxidoreductase dimerisation" evidence="7">
    <location>
        <begin position="356"/>
        <end position="462"/>
    </location>
</feature>
<evidence type="ECO:0000256" key="1">
    <source>
        <dbReference type="ARBA" id="ARBA00007532"/>
    </source>
</evidence>
<comment type="similarity">
    <text evidence="1">Belongs to the class-I pyridine nucleotide-disulfide oxidoreductase family.</text>
</comment>
<keyword evidence="2" id="KW-0285">Flavoprotein</keyword>
<evidence type="ECO:0000259" key="7">
    <source>
        <dbReference type="Pfam" id="PF02852"/>
    </source>
</evidence>
<dbReference type="Pfam" id="PF02852">
    <property type="entry name" value="Pyr_redox_dim"/>
    <property type="match status" value="1"/>
</dbReference>
<sequence>MTTANQSTPETGTSAEDVADVVVIGGGPTGENVAQYAHEGGLSAVIVEEALMGGDCSYYACMPSKALLRPVEVARTAAHLDGVDSPAVRVRELLARRDAWVSHYDDAGQVRWAQDAGLRVVRGHGEITGPRTVRVTGPDGERTLTARRAVVVATGSTGVVPPALEGLHAWSSKDATGVVEVPPRLAIVGGGVVAVEAATWLAALGSSVTLLVRGDALLAKNEPFVGELVRAGLEDAGVDVRLNTTVETAHREDARDTGLGRIHGGTVRLRTTGDPLEVDEVLVATGRTPRLTDLGLESVGVTPEDARAGRLPDWLHLIGDAAGTALLTHWGKYEARVLGSRLAGRHETAPDGPVPVPQAVFTDPPVGAVGMTGAEAREAGHGVVVAEAPITGAAGAALLRDDAAGRATLVVDEDSGCLLGATFVGPEATELVHGATIAIVGRVPVKLLRHAVPSYPTVSEIWLRLLESLPAALR</sequence>
<proteinExistence type="inferred from homology"/>
<dbReference type="Proteomes" id="UP000249516">
    <property type="component" value="Unassembled WGS sequence"/>
</dbReference>
<keyword evidence="4 5" id="KW-0520">NAD</keyword>
<dbReference type="AlphaFoldDB" id="A0A495A7M0"/>
<feature type="domain" description="FAD/NAD(P)-binding" evidence="8">
    <location>
        <begin position="20"/>
        <end position="302"/>
    </location>
</feature>
<gene>
    <name evidence="9" type="ORF">C1C97_008810</name>
</gene>
<dbReference type="InterPro" id="IPR036188">
    <property type="entry name" value="FAD/NAD-bd_sf"/>
</dbReference>
<dbReference type="EMBL" id="PNJG02000002">
    <property type="protein sequence ID" value="RKQ35316.1"/>
    <property type="molecule type" value="Genomic_DNA"/>
</dbReference>
<feature type="binding site" evidence="5">
    <location>
        <position position="320"/>
    </location>
    <ligand>
        <name>FAD</name>
        <dbReference type="ChEBI" id="CHEBI:57692"/>
    </ligand>
</feature>
<dbReference type="RefSeq" id="WP_121031282.1">
    <property type="nucleotide sequence ID" value="NZ_PNJG02000002.1"/>
</dbReference>
<dbReference type="GO" id="GO:0050660">
    <property type="term" value="F:flavin adenine dinucleotide binding"/>
    <property type="evidence" value="ECO:0007669"/>
    <property type="project" value="TreeGrafter"/>
</dbReference>
<dbReference type="SUPFAM" id="SSF55424">
    <property type="entry name" value="FAD/NAD-linked reductases, dimerisation (C-terminal) domain"/>
    <property type="match status" value="1"/>
</dbReference>
<dbReference type="InterPro" id="IPR016156">
    <property type="entry name" value="FAD/NAD-linked_Rdtase_dimer_sf"/>
</dbReference>
<comment type="cofactor">
    <cofactor evidence="5">
        <name>FAD</name>
        <dbReference type="ChEBI" id="CHEBI:57692"/>
    </cofactor>
    <text evidence="5">Binds 1 FAD per subunit.</text>
</comment>
<evidence type="ECO:0000256" key="2">
    <source>
        <dbReference type="ARBA" id="ARBA00022630"/>
    </source>
</evidence>
<dbReference type="PANTHER" id="PTHR22912">
    <property type="entry name" value="DISULFIDE OXIDOREDUCTASE"/>
    <property type="match status" value="1"/>
</dbReference>
<feature type="binding site" evidence="5">
    <location>
        <position position="65"/>
    </location>
    <ligand>
        <name>FAD</name>
        <dbReference type="ChEBI" id="CHEBI:57692"/>
    </ligand>
</feature>
<evidence type="ECO:0000259" key="8">
    <source>
        <dbReference type="Pfam" id="PF07992"/>
    </source>
</evidence>
<dbReference type="SUPFAM" id="SSF51905">
    <property type="entry name" value="FAD/NAD(P)-binding domain"/>
    <property type="match status" value="1"/>
</dbReference>
<protein>
    <submittedName>
        <fullName evidence="9">NAD(P)/FAD-dependent oxidoreductase</fullName>
    </submittedName>
</protein>
<evidence type="ECO:0000256" key="3">
    <source>
        <dbReference type="ARBA" id="ARBA00022827"/>
    </source>
</evidence>
<dbReference type="Pfam" id="PF07992">
    <property type="entry name" value="Pyr_redox_2"/>
    <property type="match status" value="1"/>
</dbReference>
<evidence type="ECO:0000313" key="9">
    <source>
        <dbReference type="EMBL" id="RKQ35316.1"/>
    </source>
</evidence>
<dbReference type="PANTHER" id="PTHR22912:SF151">
    <property type="entry name" value="DIHYDROLIPOYL DEHYDROGENASE, MITOCHONDRIAL"/>
    <property type="match status" value="1"/>
</dbReference>
<dbReference type="GO" id="GO:0006103">
    <property type="term" value="P:2-oxoglutarate metabolic process"/>
    <property type="evidence" value="ECO:0007669"/>
    <property type="project" value="TreeGrafter"/>
</dbReference>
<reference evidence="9 10" key="1">
    <citation type="submission" date="2018-10" db="EMBL/GenBank/DDBJ databases">
        <title>Kocuria tytouropygialis sp. nov., isolated from the uropygial gland of an American barn owl (Tyto furcata).</title>
        <authorList>
            <person name="Braun M.S."/>
            <person name="Wang E."/>
            <person name="Zimmermann S."/>
            <person name="Wagner H."/>
            <person name="Wink M."/>
        </authorList>
    </citation>
    <scope>NUCLEOTIDE SEQUENCE [LARGE SCALE GENOMIC DNA]</scope>
    <source>
        <strain evidence="9 10">442</strain>
    </source>
</reference>
<feature type="binding site" evidence="5">
    <location>
        <position position="125"/>
    </location>
    <ligand>
        <name>FAD</name>
        <dbReference type="ChEBI" id="CHEBI:57692"/>
    </ligand>
</feature>
<dbReference type="InterPro" id="IPR004099">
    <property type="entry name" value="Pyr_nucl-diS_OxRdtase_dimer"/>
</dbReference>
<dbReference type="InterPro" id="IPR001100">
    <property type="entry name" value="Pyr_nuc-diS_OxRdtase"/>
</dbReference>
<feature type="binding site" evidence="5">
    <location>
        <position position="286"/>
    </location>
    <ligand>
        <name>NAD(+)</name>
        <dbReference type="ChEBI" id="CHEBI:57540"/>
    </ligand>
</feature>
<evidence type="ECO:0000256" key="5">
    <source>
        <dbReference type="PIRSR" id="PIRSR000350-3"/>
    </source>
</evidence>
<accession>A0A495A7M0</accession>
<dbReference type="Gene3D" id="3.50.50.60">
    <property type="entry name" value="FAD/NAD(P)-binding domain"/>
    <property type="match status" value="2"/>
</dbReference>
<organism evidence="9 10">
    <name type="scientific">Kocuria tytonis</name>
    <dbReference type="NCBI Taxonomy" id="2054280"/>
    <lineage>
        <taxon>Bacteria</taxon>
        <taxon>Bacillati</taxon>
        <taxon>Actinomycetota</taxon>
        <taxon>Actinomycetes</taxon>
        <taxon>Micrococcales</taxon>
        <taxon>Micrococcaceae</taxon>
        <taxon>Kocuria</taxon>
    </lineage>
</organism>
<dbReference type="PRINTS" id="PR00411">
    <property type="entry name" value="PNDRDTASEI"/>
</dbReference>
<evidence type="ECO:0000256" key="6">
    <source>
        <dbReference type="PIRSR" id="PIRSR000350-4"/>
    </source>
</evidence>
<evidence type="ECO:0000256" key="4">
    <source>
        <dbReference type="ARBA" id="ARBA00023027"/>
    </source>
</evidence>
<dbReference type="PRINTS" id="PR00368">
    <property type="entry name" value="FADPNR"/>
</dbReference>
<dbReference type="OrthoDB" id="9800167at2"/>
<dbReference type="Gene3D" id="3.30.390.30">
    <property type="match status" value="1"/>
</dbReference>
<dbReference type="InterPro" id="IPR023753">
    <property type="entry name" value="FAD/NAD-binding_dom"/>
</dbReference>